<dbReference type="EMBL" id="FOYW01000001">
    <property type="protein sequence ID" value="SFR42530.1"/>
    <property type="molecule type" value="Genomic_DNA"/>
</dbReference>
<name>A0A1I6GK27_9GAMM</name>
<protein>
    <submittedName>
        <fullName evidence="1">Uncharacterized protein</fullName>
    </submittedName>
</protein>
<evidence type="ECO:0000313" key="1">
    <source>
        <dbReference type="EMBL" id="SFR42530.1"/>
    </source>
</evidence>
<organism evidence="1 2">
    <name type="scientific">Marinobacter daqiaonensis</name>
    <dbReference type="NCBI Taxonomy" id="650891"/>
    <lineage>
        <taxon>Bacteria</taxon>
        <taxon>Pseudomonadati</taxon>
        <taxon>Pseudomonadota</taxon>
        <taxon>Gammaproteobacteria</taxon>
        <taxon>Pseudomonadales</taxon>
        <taxon>Marinobacteraceae</taxon>
        <taxon>Marinobacter</taxon>
    </lineage>
</organism>
<proteinExistence type="predicted"/>
<sequence>MNLKDCLKIKTALIFLVLALVPSVSSAIIINSFTGSFSDGSRIYIDLKGYDFGKGEFYAPPNAWSEIDDPSDYPYIEPFDTYFYSSSLMRSEVPWAPFGKITSAHFGDGLYFEIDNYYSVHMTELFYLFSAPDWSISSSGVGFYYEQYVTGFMGGYFDTSISPYPVTETTNLMLLISGIFAIWLRRRCRTVNSSNYVHR</sequence>
<dbReference type="AlphaFoldDB" id="A0A1I6GK27"/>
<dbReference type="Proteomes" id="UP000198644">
    <property type="component" value="Unassembled WGS sequence"/>
</dbReference>
<evidence type="ECO:0000313" key="2">
    <source>
        <dbReference type="Proteomes" id="UP000198644"/>
    </source>
</evidence>
<keyword evidence="2" id="KW-1185">Reference proteome</keyword>
<reference evidence="1 2" key="1">
    <citation type="submission" date="2016-10" db="EMBL/GenBank/DDBJ databases">
        <authorList>
            <person name="de Groot N.N."/>
        </authorList>
    </citation>
    <scope>NUCLEOTIDE SEQUENCE [LARGE SCALE GENOMIC DNA]</scope>
    <source>
        <strain evidence="1 2">CGMCC 1.9167</strain>
    </source>
</reference>
<gene>
    <name evidence="1" type="ORF">SAMN05216203_0190</name>
</gene>
<accession>A0A1I6GK27</accession>